<comment type="caution">
    <text evidence="6">The sequence shown here is derived from an EMBL/GenBank/DDBJ whole genome shotgun (WGS) entry which is preliminary data.</text>
</comment>
<evidence type="ECO:0008006" key="8">
    <source>
        <dbReference type="Google" id="ProtNLM"/>
    </source>
</evidence>
<evidence type="ECO:0000256" key="2">
    <source>
        <dbReference type="ARBA" id="ARBA00022679"/>
    </source>
</evidence>
<evidence type="ECO:0000256" key="5">
    <source>
        <dbReference type="ARBA" id="ARBA00022840"/>
    </source>
</evidence>
<keyword evidence="2" id="KW-0808">Transferase</keyword>
<dbReference type="SUPFAM" id="SSF56112">
    <property type="entry name" value="Protein kinase-like (PK-like)"/>
    <property type="match status" value="1"/>
</dbReference>
<evidence type="ECO:0000256" key="4">
    <source>
        <dbReference type="ARBA" id="ARBA00022777"/>
    </source>
</evidence>
<keyword evidence="3" id="KW-0547">Nucleotide-binding</keyword>
<dbReference type="InterPro" id="IPR011009">
    <property type="entry name" value="Kinase-like_dom_sf"/>
</dbReference>
<dbReference type="GO" id="GO:0016301">
    <property type="term" value="F:kinase activity"/>
    <property type="evidence" value="ECO:0007669"/>
    <property type="project" value="UniProtKB-KW"/>
</dbReference>
<keyword evidence="4" id="KW-0418">Kinase</keyword>
<dbReference type="PANTHER" id="PTHR47983">
    <property type="entry name" value="PTO-INTERACTING PROTEIN 1-LIKE"/>
    <property type="match status" value="1"/>
</dbReference>
<proteinExistence type="predicted"/>
<protein>
    <recommendedName>
        <fullName evidence="8">Protein kinase domain-containing protein</fullName>
    </recommendedName>
</protein>
<dbReference type="Gene3D" id="1.10.510.10">
    <property type="entry name" value="Transferase(Phosphotransferase) domain 1"/>
    <property type="match status" value="1"/>
</dbReference>
<evidence type="ECO:0000313" key="6">
    <source>
        <dbReference type="EMBL" id="PHT75118.1"/>
    </source>
</evidence>
<evidence type="ECO:0000313" key="7">
    <source>
        <dbReference type="Proteomes" id="UP000222542"/>
    </source>
</evidence>
<accession>A0A2G2YZE2</accession>
<sequence length="254" mass="28821">MGSVVVADLYVFEPRTYLYAQALETVSGRNTSLDFSIGTDVVGGVKICSYSELQQITDFRDESLIKKTLSGRLFHGTIGQGFEQRSVIVKTWDFHLPFKIGQYQLTYDFCDQIEFFTNKNANTHLKLAEWCTFCCDTRLAAVYDEKFDENITRLLSDVILEDDFGWDDRTKVAIQLPQLLVWLHEKGIIIGTVTASCIMIEDKEMNIKVFDFGSVSDHMHKGVKVPGKCHSGWEAPDQGMFAQASSFLMFSFVL</sequence>
<organism evidence="6 7">
    <name type="scientific">Capsicum annuum</name>
    <name type="common">Capsicum pepper</name>
    <dbReference type="NCBI Taxonomy" id="4072"/>
    <lineage>
        <taxon>Eukaryota</taxon>
        <taxon>Viridiplantae</taxon>
        <taxon>Streptophyta</taxon>
        <taxon>Embryophyta</taxon>
        <taxon>Tracheophyta</taxon>
        <taxon>Spermatophyta</taxon>
        <taxon>Magnoliopsida</taxon>
        <taxon>eudicotyledons</taxon>
        <taxon>Gunneridae</taxon>
        <taxon>Pentapetalae</taxon>
        <taxon>asterids</taxon>
        <taxon>lamiids</taxon>
        <taxon>Solanales</taxon>
        <taxon>Solanaceae</taxon>
        <taxon>Solanoideae</taxon>
        <taxon>Capsiceae</taxon>
        <taxon>Capsicum</taxon>
    </lineage>
</organism>
<dbReference type="Proteomes" id="UP000222542">
    <property type="component" value="Unassembled WGS sequence"/>
</dbReference>
<dbReference type="PANTHER" id="PTHR47983:SF22">
    <property type="entry name" value="PROLINE-RICH RECEPTOR-LIKE PROTEIN KINASE PERK2"/>
    <property type="match status" value="1"/>
</dbReference>
<reference evidence="6 7" key="1">
    <citation type="journal article" date="2014" name="Nat. Genet.">
        <title>Genome sequence of the hot pepper provides insights into the evolution of pungency in Capsicum species.</title>
        <authorList>
            <person name="Kim S."/>
            <person name="Park M."/>
            <person name="Yeom S.I."/>
            <person name="Kim Y.M."/>
            <person name="Lee J.M."/>
            <person name="Lee H.A."/>
            <person name="Seo E."/>
            <person name="Choi J."/>
            <person name="Cheong K."/>
            <person name="Kim K.T."/>
            <person name="Jung K."/>
            <person name="Lee G.W."/>
            <person name="Oh S.K."/>
            <person name="Bae C."/>
            <person name="Kim S.B."/>
            <person name="Lee H.Y."/>
            <person name="Kim S.Y."/>
            <person name="Kim M.S."/>
            <person name="Kang B.C."/>
            <person name="Jo Y.D."/>
            <person name="Yang H.B."/>
            <person name="Jeong H.J."/>
            <person name="Kang W.H."/>
            <person name="Kwon J.K."/>
            <person name="Shin C."/>
            <person name="Lim J.Y."/>
            <person name="Park J.H."/>
            <person name="Huh J.H."/>
            <person name="Kim J.S."/>
            <person name="Kim B.D."/>
            <person name="Cohen O."/>
            <person name="Paran I."/>
            <person name="Suh M.C."/>
            <person name="Lee S.B."/>
            <person name="Kim Y.K."/>
            <person name="Shin Y."/>
            <person name="Noh S.J."/>
            <person name="Park J."/>
            <person name="Seo Y.S."/>
            <person name="Kwon S.Y."/>
            <person name="Kim H.A."/>
            <person name="Park J.M."/>
            <person name="Kim H.J."/>
            <person name="Choi S.B."/>
            <person name="Bosland P.W."/>
            <person name="Reeves G."/>
            <person name="Jo S.H."/>
            <person name="Lee B.W."/>
            <person name="Cho H.T."/>
            <person name="Choi H.S."/>
            <person name="Lee M.S."/>
            <person name="Yu Y."/>
            <person name="Do Choi Y."/>
            <person name="Park B.S."/>
            <person name="van Deynze A."/>
            <person name="Ashrafi H."/>
            <person name="Hill T."/>
            <person name="Kim W.T."/>
            <person name="Pai H.S."/>
            <person name="Ahn H.K."/>
            <person name="Yeam I."/>
            <person name="Giovannoni J.J."/>
            <person name="Rose J.K."/>
            <person name="Sorensen I."/>
            <person name="Lee S.J."/>
            <person name="Kim R.W."/>
            <person name="Choi I.Y."/>
            <person name="Choi B.S."/>
            <person name="Lim J.S."/>
            <person name="Lee Y.H."/>
            <person name="Choi D."/>
        </authorList>
    </citation>
    <scope>NUCLEOTIDE SEQUENCE [LARGE SCALE GENOMIC DNA]</scope>
    <source>
        <strain evidence="7">cv. CM334</strain>
    </source>
</reference>
<evidence type="ECO:0000256" key="1">
    <source>
        <dbReference type="ARBA" id="ARBA00022553"/>
    </source>
</evidence>
<dbReference type="InterPro" id="IPR052101">
    <property type="entry name" value="Plant_StressResp_Kinase"/>
</dbReference>
<reference evidence="6 7" key="2">
    <citation type="journal article" date="2017" name="Genome Biol.">
        <title>New reference genome sequences of hot pepper reveal the massive evolution of plant disease-resistance genes by retroduplication.</title>
        <authorList>
            <person name="Kim S."/>
            <person name="Park J."/>
            <person name="Yeom S.I."/>
            <person name="Kim Y.M."/>
            <person name="Seo E."/>
            <person name="Kim K.T."/>
            <person name="Kim M.S."/>
            <person name="Lee J.M."/>
            <person name="Cheong K."/>
            <person name="Shin H.S."/>
            <person name="Kim S.B."/>
            <person name="Han K."/>
            <person name="Lee J."/>
            <person name="Park M."/>
            <person name="Lee H.A."/>
            <person name="Lee H.Y."/>
            <person name="Lee Y."/>
            <person name="Oh S."/>
            <person name="Lee J.H."/>
            <person name="Choi E."/>
            <person name="Choi E."/>
            <person name="Lee S.E."/>
            <person name="Jeon J."/>
            <person name="Kim H."/>
            <person name="Choi G."/>
            <person name="Song H."/>
            <person name="Lee J."/>
            <person name="Lee S.C."/>
            <person name="Kwon J.K."/>
            <person name="Lee H.Y."/>
            <person name="Koo N."/>
            <person name="Hong Y."/>
            <person name="Kim R.W."/>
            <person name="Kang W.H."/>
            <person name="Huh J.H."/>
            <person name="Kang B.C."/>
            <person name="Yang T.J."/>
            <person name="Lee Y.H."/>
            <person name="Bennetzen J.L."/>
            <person name="Choi D."/>
        </authorList>
    </citation>
    <scope>NUCLEOTIDE SEQUENCE [LARGE SCALE GENOMIC DNA]</scope>
    <source>
        <strain evidence="7">cv. CM334</strain>
    </source>
</reference>
<keyword evidence="7" id="KW-1185">Reference proteome</keyword>
<dbReference type="GO" id="GO:0005524">
    <property type="term" value="F:ATP binding"/>
    <property type="evidence" value="ECO:0007669"/>
    <property type="project" value="UniProtKB-KW"/>
</dbReference>
<dbReference type="EMBL" id="AYRZ02000007">
    <property type="protein sequence ID" value="PHT75118.1"/>
    <property type="molecule type" value="Genomic_DNA"/>
</dbReference>
<evidence type="ECO:0000256" key="3">
    <source>
        <dbReference type="ARBA" id="ARBA00022741"/>
    </source>
</evidence>
<dbReference type="Gramene" id="PHT75118">
    <property type="protein sequence ID" value="PHT75118"/>
    <property type="gene ID" value="T459_18640"/>
</dbReference>
<keyword evidence="1" id="KW-0597">Phosphoprotein</keyword>
<keyword evidence="5" id="KW-0067">ATP-binding</keyword>
<dbReference type="AlphaFoldDB" id="A0A2G2YZE2"/>
<name>A0A2G2YZE2_CAPAN</name>
<gene>
    <name evidence="6" type="ORF">T459_18640</name>
</gene>